<keyword evidence="3" id="KW-1185">Reference proteome</keyword>
<reference evidence="2 3" key="1">
    <citation type="journal article" date="2019" name="Commun. Biol.">
        <title>The bagworm genome reveals a unique fibroin gene that provides high tensile strength.</title>
        <authorList>
            <person name="Kono N."/>
            <person name="Nakamura H."/>
            <person name="Ohtoshi R."/>
            <person name="Tomita M."/>
            <person name="Numata K."/>
            <person name="Arakawa K."/>
        </authorList>
    </citation>
    <scope>NUCLEOTIDE SEQUENCE [LARGE SCALE GENOMIC DNA]</scope>
</reference>
<gene>
    <name evidence="2" type="ORF">EVAR_31545_1</name>
</gene>
<evidence type="ECO:0000313" key="2">
    <source>
        <dbReference type="EMBL" id="GBP34676.1"/>
    </source>
</evidence>
<name>A0A4C1V870_EUMVA</name>
<dbReference type="Proteomes" id="UP000299102">
    <property type="component" value="Unassembled WGS sequence"/>
</dbReference>
<organism evidence="2 3">
    <name type="scientific">Eumeta variegata</name>
    <name type="common">Bagworm moth</name>
    <name type="synonym">Eumeta japonica</name>
    <dbReference type="NCBI Taxonomy" id="151549"/>
    <lineage>
        <taxon>Eukaryota</taxon>
        <taxon>Metazoa</taxon>
        <taxon>Ecdysozoa</taxon>
        <taxon>Arthropoda</taxon>
        <taxon>Hexapoda</taxon>
        <taxon>Insecta</taxon>
        <taxon>Pterygota</taxon>
        <taxon>Neoptera</taxon>
        <taxon>Endopterygota</taxon>
        <taxon>Lepidoptera</taxon>
        <taxon>Glossata</taxon>
        <taxon>Ditrysia</taxon>
        <taxon>Tineoidea</taxon>
        <taxon>Psychidae</taxon>
        <taxon>Oiketicinae</taxon>
        <taxon>Eumeta</taxon>
    </lineage>
</organism>
<dbReference type="EMBL" id="BGZK01000292">
    <property type="protein sequence ID" value="GBP34676.1"/>
    <property type="molecule type" value="Genomic_DNA"/>
</dbReference>
<accession>A0A4C1V870</accession>
<proteinExistence type="predicted"/>
<feature type="region of interest" description="Disordered" evidence="1">
    <location>
        <begin position="47"/>
        <end position="102"/>
    </location>
</feature>
<protein>
    <submittedName>
        <fullName evidence="2">Uncharacterized protein</fullName>
    </submittedName>
</protein>
<sequence>MPDVDHHADEVTGKRKMRYTYSLKTDRGRGGGLSCPARPADIFLQYKESSSSPPDRRSIIYNRNNQNERLFSGGRRSSSPAGVIFPIDNGNISGRTAGRANE</sequence>
<feature type="compositionally biased region" description="Polar residues" evidence="1">
    <location>
        <begin position="61"/>
        <end position="80"/>
    </location>
</feature>
<comment type="caution">
    <text evidence="2">The sequence shown here is derived from an EMBL/GenBank/DDBJ whole genome shotgun (WGS) entry which is preliminary data.</text>
</comment>
<evidence type="ECO:0000256" key="1">
    <source>
        <dbReference type="SAM" id="MobiDB-lite"/>
    </source>
</evidence>
<dbReference type="AlphaFoldDB" id="A0A4C1V870"/>
<evidence type="ECO:0000313" key="3">
    <source>
        <dbReference type="Proteomes" id="UP000299102"/>
    </source>
</evidence>